<protein>
    <submittedName>
        <fullName evidence="2">AlpA family phage regulatory protein</fullName>
    </submittedName>
</protein>
<sequence>MKKAYGKKQLVEVVPLSIASIEQLERNGEFPKRFYITDRRAAWNADEIEAWLDERQANGPKTLQTFIPPSPKKRGRPPKSDSGRHQ</sequence>
<evidence type="ECO:0000313" key="3">
    <source>
        <dbReference type="Proteomes" id="UP001138460"/>
    </source>
</evidence>
<dbReference type="OrthoDB" id="5986966at2"/>
<proteinExistence type="predicted"/>
<reference evidence="2 3" key="1">
    <citation type="journal article" date="2018" name="Syst. Appl. Microbiol.">
        <title>Pectobacterium zantedeschiae sp. nov. a new species of a soft rot pathogen isolated from Calla lily (Zantedeschia spp.).</title>
        <authorList>
            <person name="Waleron M."/>
            <person name="Misztak A."/>
            <person name="Waleron M."/>
            <person name="Franczuk M."/>
            <person name="Jonca J."/>
            <person name="Wielgomas B."/>
            <person name="Mikicinski A."/>
            <person name="Popovic T."/>
            <person name="Waleron K."/>
        </authorList>
    </citation>
    <scope>NUCLEOTIDE SEQUENCE [LARGE SCALE GENOMIC DNA]</scope>
    <source>
        <strain evidence="2 3">9M</strain>
    </source>
</reference>
<feature type="region of interest" description="Disordered" evidence="1">
    <location>
        <begin position="54"/>
        <end position="86"/>
    </location>
</feature>
<name>A0A9X8JJX8_9GAMM</name>
<dbReference type="EMBL" id="NWTM01000001">
    <property type="protein sequence ID" value="RYC43697.1"/>
    <property type="molecule type" value="Genomic_DNA"/>
</dbReference>
<dbReference type="Pfam" id="PF05930">
    <property type="entry name" value="Phage_AlpA"/>
    <property type="match status" value="1"/>
</dbReference>
<evidence type="ECO:0000256" key="1">
    <source>
        <dbReference type="SAM" id="MobiDB-lite"/>
    </source>
</evidence>
<gene>
    <name evidence="2" type="ORF">CLR69_01175</name>
</gene>
<dbReference type="Proteomes" id="UP001138460">
    <property type="component" value="Unassembled WGS sequence"/>
</dbReference>
<comment type="caution">
    <text evidence="2">The sequence shown here is derived from an EMBL/GenBank/DDBJ whole genome shotgun (WGS) entry which is preliminary data.</text>
</comment>
<evidence type="ECO:0000313" key="2">
    <source>
        <dbReference type="EMBL" id="RYC43697.1"/>
    </source>
</evidence>
<keyword evidence="3" id="KW-1185">Reference proteome</keyword>
<organism evidence="2 3">
    <name type="scientific">Pectobacterium zantedeschiae</name>
    <dbReference type="NCBI Taxonomy" id="2034769"/>
    <lineage>
        <taxon>Bacteria</taxon>
        <taxon>Pseudomonadati</taxon>
        <taxon>Pseudomonadota</taxon>
        <taxon>Gammaproteobacteria</taxon>
        <taxon>Enterobacterales</taxon>
        <taxon>Pectobacteriaceae</taxon>
        <taxon>Pectobacterium</taxon>
    </lineage>
</organism>
<accession>A0A9X8JJX8</accession>
<dbReference type="InterPro" id="IPR010260">
    <property type="entry name" value="AlpA"/>
</dbReference>
<dbReference type="AlphaFoldDB" id="A0A9X8JJX8"/>
<dbReference type="RefSeq" id="WP_129711870.1">
    <property type="nucleotide sequence ID" value="NZ_JBEHFA010000006.1"/>
</dbReference>